<dbReference type="GO" id="GO:0016787">
    <property type="term" value="F:hydrolase activity"/>
    <property type="evidence" value="ECO:0007669"/>
    <property type="project" value="UniProtKB-KW"/>
</dbReference>
<dbReference type="PROSITE" id="PS51462">
    <property type="entry name" value="NUDIX"/>
    <property type="match status" value="1"/>
</dbReference>
<proteinExistence type="predicted"/>
<dbReference type="PANTHER" id="PTHR11839">
    <property type="entry name" value="UDP/ADP-SUGAR PYROPHOSPHATASE"/>
    <property type="match status" value="1"/>
</dbReference>
<evidence type="ECO:0000256" key="1">
    <source>
        <dbReference type="ARBA" id="ARBA00022801"/>
    </source>
</evidence>
<dbReference type="InterPro" id="IPR015797">
    <property type="entry name" value="NUDIX_hydrolase-like_dom_sf"/>
</dbReference>
<dbReference type="RefSeq" id="WP_101628226.1">
    <property type="nucleotide sequence ID" value="NZ_JBQOSN010000004.1"/>
</dbReference>
<dbReference type="PANTHER" id="PTHR11839:SF31">
    <property type="entry name" value="ADP-RIBOSE PYROPHOSPHATASE"/>
    <property type="match status" value="1"/>
</dbReference>
<organism evidence="3 4">
    <name type="scientific">Schaalia turicensis</name>
    <dbReference type="NCBI Taxonomy" id="131111"/>
    <lineage>
        <taxon>Bacteria</taxon>
        <taxon>Bacillati</taxon>
        <taxon>Actinomycetota</taxon>
        <taxon>Actinomycetes</taxon>
        <taxon>Actinomycetales</taxon>
        <taxon>Actinomycetaceae</taxon>
        <taxon>Schaalia</taxon>
    </lineage>
</organism>
<dbReference type="EMBL" id="PKKJ01000005">
    <property type="protein sequence ID" value="PKY66248.1"/>
    <property type="molecule type" value="Genomic_DNA"/>
</dbReference>
<dbReference type="OrthoDB" id="9806150at2"/>
<dbReference type="Pfam" id="PF00293">
    <property type="entry name" value="NUDIX"/>
    <property type="match status" value="1"/>
</dbReference>
<sequence length="216" mass="24340">MTLREVAASQAKAEGDTPAQFEVIEHRHLWDGRVIGLEEDEVRLIEDAEPVLRQYTTHPGAVAVVALRGEAGNEEVLLERQYRHPVRANLWEIPAGLLDIEGEDYVLAAQRELAEEVDLQANQWDVLVDYFTSPGGSVESLRIFLARDLVELDQEFERLDEEALMVSSWVKLDDAVDMIFSGKLHNPSAVTGILATWNARARGWKGLRPADSPWMR</sequence>
<evidence type="ECO:0000313" key="4">
    <source>
        <dbReference type="Proteomes" id="UP000234545"/>
    </source>
</evidence>
<keyword evidence="1" id="KW-0378">Hydrolase</keyword>
<name>A0A2I1I534_9ACTO</name>
<comment type="caution">
    <text evidence="3">The sequence shown here is derived from an EMBL/GenBank/DDBJ whole genome shotgun (WGS) entry which is preliminary data.</text>
</comment>
<dbReference type="InterPro" id="IPR000086">
    <property type="entry name" value="NUDIX_hydrolase_dom"/>
</dbReference>
<dbReference type="AlphaFoldDB" id="A0A2I1I534"/>
<dbReference type="SUPFAM" id="SSF55811">
    <property type="entry name" value="Nudix"/>
    <property type="match status" value="1"/>
</dbReference>
<evidence type="ECO:0000313" key="3">
    <source>
        <dbReference type="EMBL" id="PKY66248.1"/>
    </source>
</evidence>
<dbReference type="GO" id="GO:0006753">
    <property type="term" value="P:nucleoside phosphate metabolic process"/>
    <property type="evidence" value="ECO:0007669"/>
    <property type="project" value="TreeGrafter"/>
</dbReference>
<protein>
    <submittedName>
        <fullName evidence="3">ADP-ribose diphosphatase</fullName>
    </submittedName>
</protein>
<dbReference type="CDD" id="cd24158">
    <property type="entry name" value="NUDIX_ADPRase_Rv1700"/>
    <property type="match status" value="1"/>
</dbReference>
<dbReference type="GO" id="GO:0019693">
    <property type="term" value="P:ribose phosphate metabolic process"/>
    <property type="evidence" value="ECO:0007669"/>
    <property type="project" value="TreeGrafter"/>
</dbReference>
<dbReference type="GO" id="GO:0005829">
    <property type="term" value="C:cytosol"/>
    <property type="evidence" value="ECO:0007669"/>
    <property type="project" value="TreeGrafter"/>
</dbReference>
<evidence type="ECO:0000259" key="2">
    <source>
        <dbReference type="PROSITE" id="PS51462"/>
    </source>
</evidence>
<accession>A0A2I1I534</accession>
<feature type="domain" description="Nudix hydrolase" evidence="2">
    <location>
        <begin position="56"/>
        <end position="192"/>
    </location>
</feature>
<gene>
    <name evidence="3" type="ORF">CYJ25_05715</name>
</gene>
<dbReference type="Proteomes" id="UP000234545">
    <property type="component" value="Unassembled WGS sequence"/>
</dbReference>
<reference evidence="3 4" key="1">
    <citation type="submission" date="2017-12" db="EMBL/GenBank/DDBJ databases">
        <title>Phylogenetic diversity of female urinary microbiome.</title>
        <authorList>
            <person name="Thomas-White K."/>
            <person name="Wolfe A.J."/>
        </authorList>
    </citation>
    <scope>NUCLEOTIDE SEQUENCE [LARGE SCALE GENOMIC DNA]</scope>
    <source>
        <strain evidence="3 4">UMB0250</strain>
    </source>
</reference>
<dbReference type="Gene3D" id="3.90.79.10">
    <property type="entry name" value="Nucleoside Triphosphate Pyrophosphohydrolase"/>
    <property type="match status" value="1"/>
</dbReference>